<keyword evidence="5" id="KW-0472">Membrane</keyword>
<protein>
    <submittedName>
        <fullName evidence="8">BA75_01459T0</fullName>
    </submittedName>
</protein>
<dbReference type="Pfam" id="PF09320">
    <property type="entry name" value="DUF1977"/>
    <property type="match status" value="1"/>
</dbReference>
<accession>A0A1B2J8F1</accession>
<evidence type="ECO:0000256" key="6">
    <source>
        <dbReference type="SAM" id="MobiDB-lite"/>
    </source>
</evidence>
<dbReference type="AlphaFoldDB" id="A0A1B2J8F1"/>
<evidence type="ECO:0000256" key="1">
    <source>
        <dbReference type="ARBA" id="ARBA00004389"/>
    </source>
</evidence>
<evidence type="ECO:0000256" key="3">
    <source>
        <dbReference type="ARBA" id="ARBA00022824"/>
    </source>
</evidence>
<dbReference type="PROSITE" id="PS00636">
    <property type="entry name" value="DNAJ_1"/>
    <property type="match status" value="1"/>
</dbReference>
<evidence type="ECO:0000256" key="4">
    <source>
        <dbReference type="ARBA" id="ARBA00022989"/>
    </source>
</evidence>
<evidence type="ECO:0000256" key="2">
    <source>
        <dbReference type="ARBA" id="ARBA00022692"/>
    </source>
</evidence>
<dbReference type="PANTHER" id="PTHR43908:SF3">
    <property type="entry name" value="AT29763P-RELATED"/>
    <property type="match status" value="1"/>
</dbReference>
<reference evidence="8 9" key="1">
    <citation type="submission" date="2016-02" db="EMBL/GenBank/DDBJ databases">
        <title>Comparative genomic and transcriptomic foundation for Pichia pastoris.</title>
        <authorList>
            <person name="Love K.R."/>
            <person name="Shah K.A."/>
            <person name="Whittaker C.A."/>
            <person name="Wu J."/>
            <person name="Bartlett M.C."/>
            <person name="Ma D."/>
            <person name="Leeson R.L."/>
            <person name="Priest M."/>
            <person name="Young S.K."/>
            <person name="Love J.C."/>
        </authorList>
    </citation>
    <scope>NUCLEOTIDE SEQUENCE [LARGE SCALE GENOMIC DNA]</scope>
    <source>
        <strain evidence="8 9">ATCC 28485</strain>
    </source>
</reference>
<dbReference type="Pfam" id="PF00226">
    <property type="entry name" value="DnaJ"/>
    <property type="match status" value="1"/>
</dbReference>
<dbReference type="InterPro" id="IPR001623">
    <property type="entry name" value="DnaJ_domain"/>
</dbReference>
<proteinExistence type="predicted"/>
<evidence type="ECO:0000259" key="7">
    <source>
        <dbReference type="PROSITE" id="PS50076"/>
    </source>
</evidence>
<keyword evidence="4" id="KW-1133">Transmembrane helix</keyword>
<feature type="domain" description="J" evidence="7">
    <location>
        <begin position="24"/>
        <end position="88"/>
    </location>
</feature>
<feature type="region of interest" description="Disordered" evidence="6">
    <location>
        <begin position="80"/>
        <end position="113"/>
    </location>
</feature>
<name>A0A1B2J8F1_PICPA</name>
<gene>
    <name evidence="8" type="primary">HLJ1</name>
    <name evidence="8" type="ORF">ATY40_BA7501459</name>
</gene>
<dbReference type="SMART" id="SM00271">
    <property type="entry name" value="DnaJ"/>
    <property type="match status" value="1"/>
</dbReference>
<keyword evidence="9" id="KW-1185">Reference proteome</keyword>
<keyword evidence="2" id="KW-0812">Transmembrane</keyword>
<dbReference type="GO" id="GO:0005789">
    <property type="term" value="C:endoplasmic reticulum membrane"/>
    <property type="evidence" value="ECO:0007669"/>
    <property type="project" value="UniProtKB-SubCell"/>
</dbReference>
<dbReference type="EMBL" id="CP014584">
    <property type="protein sequence ID" value="ANZ74185.1"/>
    <property type="molecule type" value="Genomic_DNA"/>
</dbReference>
<feature type="region of interest" description="Disordered" evidence="6">
    <location>
        <begin position="160"/>
        <end position="180"/>
    </location>
</feature>
<dbReference type="SUPFAM" id="SSF46565">
    <property type="entry name" value="Chaperone J-domain"/>
    <property type="match status" value="1"/>
</dbReference>
<evidence type="ECO:0000313" key="8">
    <source>
        <dbReference type="EMBL" id="ANZ74185.1"/>
    </source>
</evidence>
<dbReference type="InterPro" id="IPR036869">
    <property type="entry name" value="J_dom_sf"/>
</dbReference>
<keyword evidence="3" id="KW-0256">Endoplasmic reticulum</keyword>
<dbReference type="InterPro" id="IPR018253">
    <property type="entry name" value="DnaJ_domain_CS"/>
</dbReference>
<dbReference type="GO" id="GO:0030544">
    <property type="term" value="F:Hsp70 protein binding"/>
    <property type="evidence" value="ECO:0007669"/>
    <property type="project" value="TreeGrafter"/>
</dbReference>
<dbReference type="Proteomes" id="UP000094565">
    <property type="component" value="Chromosome 1"/>
</dbReference>
<organism evidence="8 9">
    <name type="scientific">Komagataella pastoris</name>
    <name type="common">Yeast</name>
    <name type="synonym">Pichia pastoris</name>
    <dbReference type="NCBI Taxonomy" id="4922"/>
    <lineage>
        <taxon>Eukaryota</taxon>
        <taxon>Fungi</taxon>
        <taxon>Dikarya</taxon>
        <taxon>Ascomycota</taxon>
        <taxon>Saccharomycotina</taxon>
        <taxon>Pichiomycetes</taxon>
        <taxon>Pichiales</taxon>
        <taxon>Pichiaceae</taxon>
        <taxon>Komagataella</taxon>
    </lineage>
</organism>
<evidence type="ECO:0000256" key="5">
    <source>
        <dbReference type="ARBA" id="ARBA00023136"/>
    </source>
</evidence>
<sequence length="317" mass="36803">MSEKEYTKDQEELVVKLLRIDRTDYYKILFVEKNATDVEIKKSYRKLAIKLHPDKNKHPNSAEAFKKIAKAFEVLSDEGKRRIYDQTGQDPDSRGGGGGAGPTANGFPAGFGSGQFRGAQMPQGFEDDIFRMFFGNGMGRAGGPQPRVFTFGGNGFFPFEEVPRRRPRTQQQQQQQRQQQPFFEQIKQLLPILLVFVLPMLSNLLTQRDSTSYPNFKMQRKDPYTVQRATPNFHIPFYITKDSYKSLKEGHKLNKFDKFVENYHISSLRDSCEREQNHKNRLIDESRGFFFTNYEQLEQAEKLPLPHCDRLHEMGLL</sequence>
<dbReference type="OrthoDB" id="1507364at2759"/>
<dbReference type="PRINTS" id="PR00625">
    <property type="entry name" value="JDOMAIN"/>
</dbReference>
<dbReference type="InterPro" id="IPR051100">
    <property type="entry name" value="DnaJ_subfamily_B/C"/>
</dbReference>
<dbReference type="CDD" id="cd06257">
    <property type="entry name" value="DnaJ"/>
    <property type="match status" value="1"/>
</dbReference>
<feature type="compositionally biased region" description="Low complexity" evidence="6">
    <location>
        <begin position="169"/>
        <end position="180"/>
    </location>
</feature>
<dbReference type="Gene3D" id="1.10.287.110">
    <property type="entry name" value="DnaJ domain"/>
    <property type="match status" value="1"/>
</dbReference>
<dbReference type="InterPro" id="IPR015399">
    <property type="entry name" value="DUF1977_DnaJ-like"/>
</dbReference>
<dbReference type="PANTHER" id="PTHR43908">
    <property type="entry name" value="AT29763P-RELATED"/>
    <property type="match status" value="1"/>
</dbReference>
<dbReference type="GO" id="GO:0071218">
    <property type="term" value="P:cellular response to misfolded protein"/>
    <property type="evidence" value="ECO:0007669"/>
    <property type="project" value="TreeGrafter"/>
</dbReference>
<evidence type="ECO:0000313" key="9">
    <source>
        <dbReference type="Proteomes" id="UP000094565"/>
    </source>
</evidence>
<dbReference type="PROSITE" id="PS50076">
    <property type="entry name" value="DNAJ_2"/>
    <property type="match status" value="1"/>
</dbReference>
<comment type="subcellular location">
    <subcellularLocation>
        <location evidence="1">Endoplasmic reticulum membrane</location>
        <topology evidence="1">Single-pass membrane protein</topology>
    </subcellularLocation>
</comment>